<dbReference type="Proteomes" id="UP000789901">
    <property type="component" value="Unassembled WGS sequence"/>
</dbReference>
<keyword evidence="3" id="KW-1185">Reference proteome</keyword>
<accession>A0ABN7WIL3</accession>
<evidence type="ECO:0000313" key="2">
    <source>
        <dbReference type="EMBL" id="CAG8833305.1"/>
    </source>
</evidence>
<gene>
    <name evidence="2" type="ORF">GMARGA_LOCUS31484</name>
</gene>
<name>A0ABN7WIL3_GIGMA</name>
<organism evidence="2 3">
    <name type="scientific">Gigaspora margarita</name>
    <dbReference type="NCBI Taxonomy" id="4874"/>
    <lineage>
        <taxon>Eukaryota</taxon>
        <taxon>Fungi</taxon>
        <taxon>Fungi incertae sedis</taxon>
        <taxon>Mucoromycota</taxon>
        <taxon>Glomeromycotina</taxon>
        <taxon>Glomeromycetes</taxon>
        <taxon>Diversisporales</taxon>
        <taxon>Gigasporaceae</taxon>
        <taxon>Gigaspora</taxon>
    </lineage>
</organism>
<feature type="region of interest" description="Disordered" evidence="1">
    <location>
        <begin position="46"/>
        <end position="86"/>
    </location>
</feature>
<evidence type="ECO:0000313" key="3">
    <source>
        <dbReference type="Proteomes" id="UP000789901"/>
    </source>
</evidence>
<protein>
    <submittedName>
        <fullName evidence="2">42904_t:CDS:1</fullName>
    </submittedName>
</protein>
<feature type="compositionally biased region" description="Basic and acidic residues" evidence="1">
    <location>
        <begin position="46"/>
        <end position="71"/>
    </location>
</feature>
<reference evidence="2 3" key="1">
    <citation type="submission" date="2021-06" db="EMBL/GenBank/DDBJ databases">
        <authorList>
            <person name="Kallberg Y."/>
            <person name="Tangrot J."/>
            <person name="Rosling A."/>
        </authorList>
    </citation>
    <scope>NUCLEOTIDE SEQUENCE [LARGE SCALE GENOMIC DNA]</scope>
    <source>
        <strain evidence="2 3">120-4 pot B 10/14</strain>
    </source>
</reference>
<dbReference type="EMBL" id="CAJVQB010047077">
    <property type="protein sequence ID" value="CAG8833305.1"/>
    <property type="molecule type" value="Genomic_DNA"/>
</dbReference>
<proteinExistence type="predicted"/>
<evidence type="ECO:0000256" key="1">
    <source>
        <dbReference type="SAM" id="MobiDB-lite"/>
    </source>
</evidence>
<sequence length="86" mass="10032">MVRGSPKKILLSLEDPLVFRKGKDKGVSRSEYKSVIVVKDEDLVGIRKNDKEKQKSRDNKDEDKDGANDKKKNLRYQKKKDNKKKK</sequence>
<feature type="compositionally biased region" description="Basic residues" evidence="1">
    <location>
        <begin position="72"/>
        <end position="86"/>
    </location>
</feature>
<feature type="non-terminal residue" evidence="2">
    <location>
        <position position="86"/>
    </location>
</feature>
<comment type="caution">
    <text evidence="2">The sequence shown here is derived from an EMBL/GenBank/DDBJ whole genome shotgun (WGS) entry which is preliminary data.</text>
</comment>